<feature type="binding site" evidence="3">
    <location>
        <position position="137"/>
    </location>
    <ligand>
        <name>acetyl-CoA</name>
        <dbReference type="ChEBI" id="CHEBI:57288"/>
    </ligand>
</feature>
<feature type="binding site" evidence="3">
    <location>
        <begin position="12"/>
        <end position="14"/>
    </location>
    <ligand>
        <name>substrate</name>
    </ligand>
</feature>
<feature type="domain" description="PglD N-terminal" evidence="4">
    <location>
        <begin position="6"/>
        <end position="76"/>
    </location>
</feature>
<evidence type="ECO:0000256" key="3">
    <source>
        <dbReference type="PIRSR" id="PIRSR620019-2"/>
    </source>
</evidence>
<gene>
    <name evidence="5" type="ORF">EI427_15430</name>
</gene>
<evidence type="ECO:0000256" key="1">
    <source>
        <dbReference type="ARBA" id="ARBA00007274"/>
    </source>
</evidence>
<dbReference type="Pfam" id="PF17836">
    <property type="entry name" value="PglD_N"/>
    <property type="match status" value="1"/>
</dbReference>
<protein>
    <submittedName>
        <fullName evidence="5">Acetyltransferase</fullName>
    </submittedName>
</protein>
<keyword evidence="5" id="KW-0808">Transferase</keyword>
<keyword evidence="6" id="KW-1185">Reference proteome</keyword>
<dbReference type="OrthoDB" id="708224at2"/>
<accession>A0A3Q9FSA6</accession>
<dbReference type="KEGG" id="fll:EI427_15430"/>
<dbReference type="InterPro" id="IPR001451">
    <property type="entry name" value="Hexapep"/>
</dbReference>
<dbReference type="SUPFAM" id="SSF51161">
    <property type="entry name" value="Trimeric LpxA-like enzymes"/>
    <property type="match status" value="1"/>
</dbReference>
<evidence type="ECO:0000259" key="4">
    <source>
        <dbReference type="Pfam" id="PF17836"/>
    </source>
</evidence>
<dbReference type="EMBL" id="CP034562">
    <property type="protein sequence ID" value="AZQ63562.1"/>
    <property type="molecule type" value="Genomic_DNA"/>
</dbReference>
<dbReference type="InterPro" id="IPR050179">
    <property type="entry name" value="Trans_hexapeptide_repeat"/>
</dbReference>
<dbReference type="InterPro" id="IPR020019">
    <property type="entry name" value="AcTrfase_PglD-like"/>
</dbReference>
<dbReference type="GO" id="GO:0016740">
    <property type="term" value="F:transferase activity"/>
    <property type="evidence" value="ECO:0007669"/>
    <property type="project" value="UniProtKB-KW"/>
</dbReference>
<dbReference type="AlphaFoldDB" id="A0A3Q9FSA6"/>
<sequence>MKVLDVYIYGASGHGKVIFDCIISKGIEVRGFIDDDLKKNTFMDCKVYRSTDILSTWNVVVAIGDPTTRQKIVNDLNVNFVTIQHNTSIISSNTNIKEGSVFFQNSVVQSGSEIGEHSIINTSAVIDHDCHLGDYVHVAPNAVLCGGVKIGHNSWVGAGSTIIQGITIGNNCMIGAGSVIIRDIPDNAVAVGNPGKIIKYRDE</sequence>
<dbReference type="Proteomes" id="UP000267268">
    <property type="component" value="Chromosome 1"/>
</dbReference>
<feature type="site" description="Increases basicity of active site His" evidence="2">
    <location>
        <position position="129"/>
    </location>
</feature>
<evidence type="ECO:0000313" key="6">
    <source>
        <dbReference type="Proteomes" id="UP000267268"/>
    </source>
</evidence>
<dbReference type="NCBIfam" id="TIGR03570">
    <property type="entry name" value="NeuD_NnaD"/>
    <property type="match status" value="1"/>
</dbReference>
<dbReference type="Gene3D" id="2.160.10.10">
    <property type="entry name" value="Hexapeptide repeat proteins"/>
    <property type="match status" value="1"/>
</dbReference>
<dbReference type="PANTHER" id="PTHR43300">
    <property type="entry name" value="ACETYLTRANSFERASE"/>
    <property type="match status" value="1"/>
</dbReference>
<dbReference type="RefSeq" id="WP_126616327.1">
    <property type="nucleotide sequence ID" value="NZ_CP034562.1"/>
</dbReference>
<feature type="active site" description="Proton acceptor" evidence="2">
    <location>
        <position position="128"/>
    </location>
</feature>
<organism evidence="5 6">
    <name type="scientific">Flammeovirga pectinis</name>
    <dbReference type="NCBI Taxonomy" id="2494373"/>
    <lineage>
        <taxon>Bacteria</taxon>
        <taxon>Pseudomonadati</taxon>
        <taxon>Bacteroidota</taxon>
        <taxon>Cytophagia</taxon>
        <taxon>Cytophagales</taxon>
        <taxon>Flammeovirgaceae</taxon>
        <taxon>Flammeovirga</taxon>
    </lineage>
</organism>
<comment type="similarity">
    <text evidence="1">Belongs to the transferase hexapeptide repeat family.</text>
</comment>
<evidence type="ECO:0000313" key="5">
    <source>
        <dbReference type="EMBL" id="AZQ63562.1"/>
    </source>
</evidence>
<dbReference type="InterPro" id="IPR011004">
    <property type="entry name" value="Trimer_LpxA-like_sf"/>
</dbReference>
<feature type="binding site" evidence="3">
    <location>
        <begin position="34"/>
        <end position="35"/>
    </location>
    <ligand>
        <name>substrate</name>
    </ligand>
</feature>
<dbReference type="CDD" id="cd03360">
    <property type="entry name" value="LbH_AT_putative"/>
    <property type="match status" value="1"/>
</dbReference>
<proteinExistence type="inferred from homology"/>
<evidence type="ECO:0000256" key="2">
    <source>
        <dbReference type="PIRSR" id="PIRSR620019-1"/>
    </source>
</evidence>
<dbReference type="Pfam" id="PF00132">
    <property type="entry name" value="Hexapep"/>
    <property type="match status" value="2"/>
</dbReference>
<name>A0A3Q9FSA6_9BACT</name>
<feature type="binding site" evidence="3">
    <location>
        <position position="64"/>
    </location>
    <ligand>
        <name>substrate</name>
    </ligand>
</feature>
<reference evidence="5 6" key="1">
    <citation type="submission" date="2018-12" db="EMBL/GenBank/DDBJ databases">
        <title>Flammeovirga pectinis sp. nov., isolated from the gut of the Korean scallop, Patinopecten yessoensis.</title>
        <authorList>
            <person name="Bae J.-W."/>
            <person name="Jeong Y.-S."/>
            <person name="Kang W."/>
        </authorList>
    </citation>
    <scope>NUCLEOTIDE SEQUENCE [LARGE SCALE GENOMIC DNA]</scope>
    <source>
        <strain evidence="5 6">L12M1</strain>
    </source>
</reference>
<dbReference type="InterPro" id="IPR041561">
    <property type="entry name" value="PglD_N"/>
</dbReference>
<dbReference type="PANTHER" id="PTHR43300:SF7">
    <property type="entry name" value="UDP-N-ACETYLBACILLOSAMINE N-ACETYLTRANSFERASE"/>
    <property type="match status" value="1"/>
</dbReference>
<dbReference type="Gene3D" id="3.40.50.20">
    <property type="match status" value="1"/>
</dbReference>